<feature type="region of interest" description="Disordered" evidence="1">
    <location>
        <begin position="176"/>
        <end position="198"/>
    </location>
</feature>
<accession>A0A8J7NQ81</accession>
<gene>
    <name evidence="2" type="primary">Akap11_0</name>
    <name evidence="2" type="ORF">GTO95_0018812</name>
</gene>
<comment type="caution">
    <text evidence="2">The sequence shown here is derived from an EMBL/GenBank/DDBJ whole genome shotgun (WGS) entry which is preliminary data.</text>
</comment>
<proteinExistence type="predicted"/>
<dbReference type="EMBL" id="JAAWVO010028194">
    <property type="protein sequence ID" value="MBN3316245.1"/>
    <property type="molecule type" value="Genomic_DNA"/>
</dbReference>
<name>A0A8J7NQ81_ATRSP</name>
<dbReference type="Proteomes" id="UP000736164">
    <property type="component" value="Unassembled WGS sequence"/>
</dbReference>
<sequence>METDTRSVQSTAGVPGNIIPTYADSLAREILTSMQSQHTGNTGWQSPSTGLNSSRDIDMDKLAQKITSNVIQAALEKIGRGLASGSQVITARAPLAVQSSIDYPDAPPPTPLVPKKAKNRSSFSRKLKGGLAKEFLPSPPPPTPKDQACSPQEDPDMADKKAEFVDRLIRSLSLECSQREQEKEEDTAGLALSGDQSPATERILEDKRALSNYAAQLSLKIINWGYNSLADLKQLSSECLPKSHSTKETSEAREGEDPSCHIKSKSTGKDIATKQNRSHWDILQIHANQWAGDIIKESLKIVRQAEEAKSGTHPDNHSILSQESQVVSISVEGASGCSPLTYNYVPLSESGSDATVIESSHNFCAPQKANLNSLTRQMISDVPLQTVQQLQEPTSDSFKDPVHAIAEQLSKRIVKDSLLSVVESNTAKACGSPVKRSGVHMPELKPRVRQPMVTSGNSSENVDTVAVKSSVQESVKTRVSKQDNSFDSKLHKLQSDTKLPWKLANTQMPAYRAVSHLDSQNDISTQQLVGVLHWITASQMQTSVLEIATTAELLCSQVSGSYPLLLQLVKKNLHSVYRSVSFSDILKS</sequence>
<feature type="compositionally biased region" description="Basic and acidic residues" evidence="1">
    <location>
        <begin position="245"/>
        <end position="260"/>
    </location>
</feature>
<dbReference type="AlphaFoldDB" id="A0A8J7NQ81"/>
<evidence type="ECO:0000256" key="1">
    <source>
        <dbReference type="SAM" id="MobiDB-lite"/>
    </source>
</evidence>
<feature type="non-terminal residue" evidence="2">
    <location>
        <position position="1"/>
    </location>
</feature>
<evidence type="ECO:0000313" key="2">
    <source>
        <dbReference type="EMBL" id="MBN3316245.1"/>
    </source>
</evidence>
<keyword evidence="3" id="KW-1185">Reference proteome</keyword>
<reference evidence="2" key="1">
    <citation type="journal article" date="2021" name="Cell">
        <title>Tracing the genetic footprints of vertebrate landing in non-teleost ray-finned fishes.</title>
        <authorList>
            <person name="Bi X."/>
            <person name="Wang K."/>
            <person name="Yang L."/>
            <person name="Pan H."/>
            <person name="Jiang H."/>
            <person name="Wei Q."/>
            <person name="Fang M."/>
            <person name="Yu H."/>
            <person name="Zhu C."/>
            <person name="Cai Y."/>
            <person name="He Y."/>
            <person name="Gan X."/>
            <person name="Zeng H."/>
            <person name="Yu D."/>
            <person name="Zhu Y."/>
            <person name="Jiang H."/>
            <person name="Qiu Q."/>
            <person name="Yang H."/>
            <person name="Zhang Y.E."/>
            <person name="Wang W."/>
            <person name="Zhu M."/>
            <person name="He S."/>
            <person name="Zhang G."/>
        </authorList>
    </citation>
    <scope>NUCLEOTIDE SEQUENCE</scope>
    <source>
        <strain evidence="2">Allg_001</strain>
    </source>
</reference>
<feature type="region of interest" description="Disordered" evidence="1">
    <location>
        <begin position="100"/>
        <end position="157"/>
    </location>
</feature>
<feature type="region of interest" description="Disordered" evidence="1">
    <location>
        <begin position="33"/>
        <end position="53"/>
    </location>
</feature>
<feature type="region of interest" description="Disordered" evidence="1">
    <location>
        <begin position="240"/>
        <end position="271"/>
    </location>
</feature>
<organism evidence="2 3">
    <name type="scientific">Atractosteus spatula</name>
    <name type="common">Alligator gar</name>
    <name type="synonym">Lepisosteus spatula</name>
    <dbReference type="NCBI Taxonomy" id="7917"/>
    <lineage>
        <taxon>Eukaryota</taxon>
        <taxon>Metazoa</taxon>
        <taxon>Chordata</taxon>
        <taxon>Craniata</taxon>
        <taxon>Vertebrata</taxon>
        <taxon>Euteleostomi</taxon>
        <taxon>Actinopterygii</taxon>
        <taxon>Neopterygii</taxon>
        <taxon>Holostei</taxon>
        <taxon>Semionotiformes</taxon>
        <taxon>Lepisosteidae</taxon>
        <taxon>Atractosteus</taxon>
    </lineage>
</organism>
<evidence type="ECO:0000313" key="3">
    <source>
        <dbReference type="Proteomes" id="UP000736164"/>
    </source>
</evidence>
<protein>
    <submittedName>
        <fullName evidence="2">AKA11 protein</fullName>
    </submittedName>
</protein>
<feature type="non-terminal residue" evidence="2">
    <location>
        <position position="588"/>
    </location>
</feature>
<feature type="compositionally biased region" description="Basic residues" evidence="1">
    <location>
        <begin position="115"/>
        <end position="128"/>
    </location>
</feature>